<dbReference type="AlphaFoldDB" id="A0A1D6FR65"/>
<organism evidence="1">
    <name type="scientific">Zea mays</name>
    <name type="common">Maize</name>
    <dbReference type="NCBI Taxonomy" id="4577"/>
    <lineage>
        <taxon>Eukaryota</taxon>
        <taxon>Viridiplantae</taxon>
        <taxon>Streptophyta</taxon>
        <taxon>Embryophyta</taxon>
        <taxon>Tracheophyta</taxon>
        <taxon>Spermatophyta</taxon>
        <taxon>Magnoliopsida</taxon>
        <taxon>Liliopsida</taxon>
        <taxon>Poales</taxon>
        <taxon>Poaceae</taxon>
        <taxon>PACMAD clade</taxon>
        <taxon>Panicoideae</taxon>
        <taxon>Andropogonodae</taxon>
        <taxon>Andropogoneae</taxon>
        <taxon>Tripsacinae</taxon>
        <taxon>Zea</taxon>
    </lineage>
</organism>
<sequence length="245" mass="27032">MPPPRPRRRPRPGFSLPVHVHDFLSKADHASLYAPPAILADMLALLSPSEILALAPSMEVWNRPALLHRAASLTGKSSSASSSTVDPTATGSNTLPSSFFSDLLTSDDVGTLARRTPWTSDSCLYNNLFERHLSVQGEFNNYSGCGNNFNCNHHVVCEFIVDCLRHFLNQSFLCQSMDPVNVYGNPMEGGSEFYDSDRYEARLDLDGMDSTCVQGEEARDWLAGGIFVFNFSYGSCYLSCQVTQI</sequence>
<protein>
    <submittedName>
        <fullName evidence="1">Uncharacterized protein</fullName>
    </submittedName>
</protein>
<dbReference type="STRING" id="4577.A0A1D6FR65"/>
<dbReference type="InterPro" id="IPR017853">
    <property type="entry name" value="GH"/>
</dbReference>
<dbReference type="InParanoid" id="A0A1D6FR65"/>
<name>A0A1D6FR65_MAIZE</name>
<dbReference type="SUPFAM" id="SSF51445">
    <property type="entry name" value="(Trans)glycosidases"/>
    <property type="match status" value="1"/>
</dbReference>
<reference evidence="1" key="1">
    <citation type="submission" date="2015-12" db="EMBL/GenBank/DDBJ databases">
        <title>Update maize B73 reference genome by single molecule sequencing technologies.</title>
        <authorList>
            <consortium name="Maize Genome Sequencing Project"/>
            <person name="Ware D."/>
        </authorList>
    </citation>
    <scope>NUCLEOTIDE SEQUENCE</scope>
    <source>
        <tissue evidence="1">Seedling</tissue>
    </source>
</reference>
<accession>A0A1D6FR65</accession>
<gene>
    <name evidence="1" type="ORF">ZEAMMB73_Zm00001d010469</name>
</gene>
<proteinExistence type="predicted"/>
<evidence type="ECO:0000313" key="1">
    <source>
        <dbReference type="EMBL" id="AQK94105.1"/>
    </source>
</evidence>
<dbReference type="EMBL" id="CM000784">
    <property type="protein sequence ID" value="AQK94105.1"/>
    <property type="molecule type" value="Genomic_DNA"/>
</dbReference>
<dbReference type="Gene3D" id="3.20.20.80">
    <property type="entry name" value="Glycosidases"/>
    <property type="match status" value="1"/>
</dbReference>